<keyword evidence="2" id="KW-1185">Reference proteome</keyword>
<dbReference type="Proteomes" id="UP000194236">
    <property type="component" value="Unassembled WGS sequence"/>
</dbReference>
<dbReference type="OrthoDB" id="6507313at2759"/>
<evidence type="ECO:0000313" key="1">
    <source>
        <dbReference type="EMBL" id="OTF74893.1"/>
    </source>
</evidence>
<dbReference type="AlphaFoldDB" id="A0A1Y3B4Q1"/>
<protein>
    <submittedName>
        <fullName evidence="1">Uncharacterized protein</fullName>
    </submittedName>
</protein>
<gene>
    <name evidence="1" type="ORF">BLA29_004792</name>
</gene>
<dbReference type="SUPFAM" id="SSF46966">
    <property type="entry name" value="Spectrin repeat"/>
    <property type="match status" value="1"/>
</dbReference>
<evidence type="ECO:0000313" key="2">
    <source>
        <dbReference type="Proteomes" id="UP000194236"/>
    </source>
</evidence>
<reference evidence="1 2" key="1">
    <citation type="submission" date="2017-03" db="EMBL/GenBank/DDBJ databases">
        <title>Genome Survey of Euroglyphus maynei.</title>
        <authorList>
            <person name="Arlian L.G."/>
            <person name="Morgan M.S."/>
            <person name="Rider S.D."/>
        </authorList>
    </citation>
    <scope>NUCLEOTIDE SEQUENCE [LARGE SCALE GENOMIC DNA]</scope>
    <source>
        <strain evidence="1">Arlian Lab</strain>
        <tissue evidence="1">Whole body</tissue>
    </source>
</reference>
<name>A0A1Y3B4Q1_EURMA</name>
<feature type="non-terminal residue" evidence="1">
    <location>
        <position position="527"/>
    </location>
</feature>
<sequence length="527" mass="63102">MIEKPISLQDLEQHLQQSEAICLDVHDNNMKFDSLITLANELIEQQLHDDSRFYSQYLTHIDDKLKRLHELASSNLTTIELTRHLFTDLTCIENTLNESRDLYGQINSIDISNHHHSIQNIMLNLEKLKYLEIYLIVLEKDYLESKRKFDSIRLDDKYRFCFIIFDIDIYEKKLTDSKSNIVLCRDSIEKIKKVCEYKIHLNEFLTNVECLNQFLNEKLIVTRTDPNDDDCFNSVNIHFIQRRNNIIKLEIKVMEKELYDTCRKGYLLINDSNENDIIESMIRGKIEKIKNDFKSFIITVNERTLLIHDCITLFNLVDELRQHEELIRNLNENFYENIMEKIELYENDLQYLGEIFEKIGQLYIRIQRYSLSDDRYIVYLKNYPNFDVNNLESSHKYLIVEMDFPDIHMDKFHTIHCNLFELIRNRIDHIKQLLYGTRSDMDLRKLKQMLNVKINDDGDDENLKIVQNIPTTEEIDLIFKIFFQQNEHSSLELKESLCERNHLIVSDFHNMNVLSMLIKRTMKLIKS</sequence>
<dbReference type="EMBL" id="MUJZ01044761">
    <property type="protein sequence ID" value="OTF74893.1"/>
    <property type="molecule type" value="Genomic_DNA"/>
</dbReference>
<organism evidence="1 2">
    <name type="scientific">Euroglyphus maynei</name>
    <name type="common">Mayne's house dust mite</name>
    <dbReference type="NCBI Taxonomy" id="6958"/>
    <lineage>
        <taxon>Eukaryota</taxon>
        <taxon>Metazoa</taxon>
        <taxon>Ecdysozoa</taxon>
        <taxon>Arthropoda</taxon>
        <taxon>Chelicerata</taxon>
        <taxon>Arachnida</taxon>
        <taxon>Acari</taxon>
        <taxon>Acariformes</taxon>
        <taxon>Sarcoptiformes</taxon>
        <taxon>Astigmata</taxon>
        <taxon>Psoroptidia</taxon>
        <taxon>Analgoidea</taxon>
        <taxon>Pyroglyphidae</taxon>
        <taxon>Pyroglyphinae</taxon>
        <taxon>Euroglyphus</taxon>
    </lineage>
</organism>
<proteinExistence type="predicted"/>
<accession>A0A1Y3B4Q1</accession>
<comment type="caution">
    <text evidence="1">The sequence shown here is derived from an EMBL/GenBank/DDBJ whole genome shotgun (WGS) entry which is preliminary data.</text>
</comment>